<name>A0ABS5TXE4_9CELL</name>
<keyword evidence="1" id="KW-0472">Membrane</keyword>
<protein>
    <submittedName>
        <fullName evidence="3">VWA domain-containing protein</fullName>
    </submittedName>
</protein>
<keyword evidence="4" id="KW-1185">Reference proteome</keyword>
<sequence>MTWRQVVPAWLVLLIGAPLVVLCVLEAVRAGARAGASWWRRAALVVLVGVVALTPATLVTQQVAGSGPSVELYVVVDRTGSMAAQDWGPGPELPRPPGTQDVPTTRRLDGARIDAVSLADDVPGAGYSVIGFASEASTELPLTTDGDAVAAWAATVTQEVTASSTGSSLATPVAVLERVLTTARERSPHASRYVFVLSDGEETDGPTDGQSTGDWSTVAGLVDGGAVLGYGTPEGATMTAFDGTDDPGAPLIEDPATGGPAVSRIDETALRSVADALGVPYVHRTGVEPTQDLLAGLVAGTTVPDEVTTTHDVVWPFALAAAVLLAGEALGWARAVRRPAWWAARWWPARWSPARWWPRRGRRP</sequence>
<gene>
    <name evidence="3" type="ORF">KIN34_05935</name>
</gene>
<dbReference type="RefSeq" id="WP_214348027.1">
    <property type="nucleotide sequence ID" value="NZ_JAHBOH010000001.1"/>
</dbReference>
<dbReference type="CDD" id="cd00198">
    <property type="entry name" value="vWFA"/>
    <property type="match status" value="1"/>
</dbReference>
<proteinExistence type="predicted"/>
<evidence type="ECO:0000259" key="2">
    <source>
        <dbReference type="PROSITE" id="PS50234"/>
    </source>
</evidence>
<dbReference type="EMBL" id="JAHBOH010000001">
    <property type="protein sequence ID" value="MBT0993825.1"/>
    <property type="molecule type" value="Genomic_DNA"/>
</dbReference>
<evidence type="ECO:0000256" key="1">
    <source>
        <dbReference type="SAM" id="Phobius"/>
    </source>
</evidence>
<dbReference type="Gene3D" id="3.40.50.410">
    <property type="entry name" value="von Willebrand factor, type A domain"/>
    <property type="match status" value="1"/>
</dbReference>
<keyword evidence="1" id="KW-1133">Transmembrane helix</keyword>
<feature type="transmembrane region" description="Helical" evidence="1">
    <location>
        <begin position="38"/>
        <end position="59"/>
    </location>
</feature>
<keyword evidence="1" id="KW-0812">Transmembrane</keyword>
<feature type="domain" description="VWFA" evidence="2">
    <location>
        <begin position="71"/>
        <end position="208"/>
    </location>
</feature>
<dbReference type="SUPFAM" id="SSF53300">
    <property type="entry name" value="vWA-like"/>
    <property type="match status" value="1"/>
</dbReference>
<reference evidence="3 4" key="1">
    <citation type="submission" date="2021-05" db="EMBL/GenBank/DDBJ databases">
        <title>Description of Cellulomonas sp. DKR-3 sp. nov.</title>
        <authorList>
            <person name="Dahal R.H."/>
            <person name="Chaudhary D.K."/>
        </authorList>
    </citation>
    <scope>NUCLEOTIDE SEQUENCE [LARGE SCALE GENOMIC DNA]</scope>
    <source>
        <strain evidence="3 4">DKR-3</strain>
    </source>
</reference>
<dbReference type="InterPro" id="IPR002035">
    <property type="entry name" value="VWF_A"/>
</dbReference>
<organism evidence="3 4">
    <name type="scientific">Cellulomonas fulva</name>
    <dbReference type="NCBI Taxonomy" id="2835530"/>
    <lineage>
        <taxon>Bacteria</taxon>
        <taxon>Bacillati</taxon>
        <taxon>Actinomycetota</taxon>
        <taxon>Actinomycetes</taxon>
        <taxon>Micrococcales</taxon>
        <taxon>Cellulomonadaceae</taxon>
        <taxon>Cellulomonas</taxon>
    </lineage>
</organism>
<dbReference type="PROSITE" id="PS50234">
    <property type="entry name" value="VWFA"/>
    <property type="match status" value="1"/>
</dbReference>
<dbReference type="Proteomes" id="UP000722125">
    <property type="component" value="Unassembled WGS sequence"/>
</dbReference>
<comment type="caution">
    <text evidence="3">The sequence shown here is derived from an EMBL/GenBank/DDBJ whole genome shotgun (WGS) entry which is preliminary data.</text>
</comment>
<dbReference type="Pfam" id="PF13519">
    <property type="entry name" value="VWA_2"/>
    <property type="match status" value="1"/>
</dbReference>
<dbReference type="InterPro" id="IPR036465">
    <property type="entry name" value="vWFA_dom_sf"/>
</dbReference>
<evidence type="ECO:0000313" key="4">
    <source>
        <dbReference type="Proteomes" id="UP000722125"/>
    </source>
</evidence>
<feature type="transmembrane region" description="Helical" evidence="1">
    <location>
        <begin position="6"/>
        <end position="26"/>
    </location>
</feature>
<evidence type="ECO:0000313" key="3">
    <source>
        <dbReference type="EMBL" id="MBT0993825.1"/>
    </source>
</evidence>
<accession>A0ABS5TXE4</accession>